<feature type="compositionally biased region" description="Acidic residues" evidence="1">
    <location>
        <begin position="227"/>
        <end position="240"/>
    </location>
</feature>
<feature type="region of interest" description="Disordered" evidence="1">
    <location>
        <begin position="211"/>
        <end position="257"/>
    </location>
</feature>
<feature type="region of interest" description="Disordered" evidence="1">
    <location>
        <begin position="93"/>
        <end position="181"/>
    </location>
</feature>
<feature type="compositionally biased region" description="Basic and acidic residues" evidence="1">
    <location>
        <begin position="125"/>
        <end position="141"/>
    </location>
</feature>
<gene>
    <name evidence="2" type="ORF">g.32851</name>
</gene>
<evidence type="ECO:0000256" key="1">
    <source>
        <dbReference type="SAM" id="MobiDB-lite"/>
    </source>
</evidence>
<evidence type="ECO:0000313" key="2">
    <source>
        <dbReference type="EMBL" id="JAS75917.1"/>
    </source>
</evidence>
<sequence>MGDDEAYECNHLCFSPNKDELRFIPDCDLISSEDTDSENDTCIKKPRKLNQLHPRANTVFKLLNSVRTQFENTWEEATFRDDNVSVIPSSDLVNSMDSYIDPNSKMVQSNIKRKRGDSASDEELSDRQDKRVKRHSDDWKYKQVNRQEQAHAMSASDSENSDEHVSGKKQSSERLNGDHYKNTNVCNGHFLNNEDNNSLSEQEVDLDMKHSNVSNNTNEGVHMNDQNDSEEEIENSEDSDSNNRFIEPSPSEKRSSIVGIKSNSKSALENQNINAVQENFYRTPKITEEDEEEILQFSSLLSESLLEKNNVWILQCPAQMDCSGLENQHLNLNGSCQLVVGDSVFEAYSYRNKHNRLATLAVPSESNNFQLRQVPITGNIIVEEAIQ</sequence>
<proteinExistence type="predicted"/>
<organism evidence="2">
    <name type="scientific">Homalodisca liturata</name>
    <dbReference type="NCBI Taxonomy" id="320908"/>
    <lineage>
        <taxon>Eukaryota</taxon>
        <taxon>Metazoa</taxon>
        <taxon>Ecdysozoa</taxon>
        <taxon>Arthropoda</taxon>
        <taxon>Hexapoda</taxon>
        <taxon>Insecta</taxon>
        <taxon>Pterygota</taxon>
        <taxon>Neoptera</taxon>
        <taxon>Paraneoptera</taxon>
        <taxon>Hemiptera</taxon>
        <taxon>Auchenorrhyncha</taxon>
        <taxon>Membracoidea</taxon>
        <taxon>Cicadellidae</taxon>
        <taxon>Cicadellinae</taxon>
        <taxon>Proconiini</taxon>
        <taxon>Homalodisca</taxon>
    </lineage>
</organism>
<accession>A0A1B6HMJ1</accession>
<dbReference type="EMBL" id="GECU01031789">
    <property type="protein sequence ID" value="JAS75917.1"/>
    <property type="molecule type" value="Transcribed_RNA"/>
</dbReference>
<protein>
    <submittedName>
        <fullName evidence="2">Uncharacterized protein</fullName>
    </submittedName>
</protein>
<name>A0A1B6HMJ1_9HEMI</name>
<dbReference type="AlphaFoldDB" id="A0A1B6HMJ1"/>
<feature type="compositionally biased region" description="Basic and acidic residues" evidence="1">
    <location>
        <begin position="161"/>
        <end position="181"/>
    </location>
</feature>
<reference evidence="2" key="1">
    <citation type="submission" date="2015-11" db="EMBL/GenBank/DDBJ databases">
        <title>De novo transcriptome assembly of four potential Pierce s Disease insect vectors from Arizona vineyards.</title>
        <authorList>
            <person name="Tassone E.E."/>
        </authorList>
    </citation>
    <scope>NUCLEOTIDE SEQUENCE</scope>
</reference>